<reference evidence="2 3" key="1">
    <citation type="submission" date="2020-08" db="EMBL/GenBank/DDBJ databases">
        <title>Sequencing the genomes of 1000 actinobacteria strains.</title>
        <authorList>
            <person name="Klenk H.-P."/>
        </authorList>
    </citation>
    <scope>NUCLEOTIDE SEQUENCE [LARGE SCALE GENOMIC DNA]</scope>
    <source>
        <strain evidence="2 3">DSM 19081</strain>
    </source>
</reference>
<name>A0A839FRM6_9MICC</name>
<gene>
    <name evidence="2" type="ORF">HNR24_001204</name>
</gene>
<dbReference type="AlphaFoldDB" id="A0A839FRM6"/>
<protein>
    <submittedName>
        <fullName evidence="2">Uncharacterized protein</fullName>
    </submittedName>
</protein>
<dbReference type="Proteomes" id="UP000546252">
    <property type="component" value="Unassembled WGS sequence"/>
</dbReference>
<sequence>MTNEKDNLAKSNQEQAVAAWVNHLNQIRLDTLLSSLRRQDTNLRDALRSIDEAVRTINLEVVFTNRGGVKGMHGFIAEVAEVGVGNARSQVQGQGAVYQWINNNSPVDLVREGLGIQQKFVASGGRLGLGAISEHLSKYPDFLADGGKYQIPLDHYEAIRALNDLPAEEAGKFLTRSGDGPSLKDWQRVRDFFADGSVSIDALEPSTLEYHQVQREVYESTLGAERNSLHSTDRSLRDEAYQQSRPSLRQAGTATATAAAAEGGAALVLALAAKRREGKKFKDFSEQDWIDVASATGLGAVQGSVRGVSLYALSNFTATPAAVASSIVTAGFGIAEQAHLLRVGKINELEFIQNTELISLEASVSALSSVLGQILVPVPVLGAVIGNTVGTVMYRAVSTSLSEREAALVERYAQEQRELDAQLASEQQELLEALESTLTDYIDLLERAFSPDVEIALAGSVELAVELGVDSEDVLDSQEKVSAYFLD</sequence>
<accession>A0A839FRM6</accession>
<proteinExistence type="predicted"/>
<organism evidence="2 3">
    <name type="scientific">Nesterenkonia jeotgali</name>
    <dbReference type="NCBI Taxonomy" id="317018"/>
    <lineage>
        <taxon>Bacteria</taxon>
        <taxon>Bacillati</taxon>
        <taxon>Actinomycetota</taxon>
        <taxon>Actinomycetes</taxon>
        <taxon>Micrococcales</taxon>
        <taxon>Micrococcaceae</taxon>
        <taxon>Nesterenkonia</taxon>
    </lineage>
</organism>
<keyword evidence="1" id="KW-0175">Coiled coil</keyword>
<dbReference type="RefSeq" id="WP_182495310.1">
    <property type="nucleotide sequence ID" value="NZ_BAAAKT010000004.1"/>
</dbReference>
<feature type="coiled-coil region" evidence="1">
    <location>
        <begin position="409"/>
        <end position="436"/>
    </location>
</feature>
<evidence type="ECO:0000313" key="2">
    <source>
        <dbReference type="EMBL" id="MBA8921271.1"/>
    </source>
</evidence>
<evidence type="ECO:0000256" key="1">
    <source>
        <dbReference type="SAM" id="Coils"/>
    </source>
</evidence>
<comment type="caution">
    <text evidence="2">The sequence shown here is derived from an EMBL/GenBank/DDBJ whole genome shotgun (WGS) entry which is preliminary data.</text>
</comment>
<dbReference type="EMBL" id="JACJIH010000001">
    <property type="protein sequence ID" value="MBA8921271.1"/>
    <property type="molecule type" value="Genomic_DNA"/>
</dbReference>
<evidence type="ECO:0000313" key="3">
    <source>
        <dbReference type="Proteomes" id="UP000546252"/>
    </source>
</evidence>